<dbReference type="EMBL" id="UINC01041263">
    <property type="protein sequence ID" value="SVB42291.1"/>
    <property type="molecule type" value="Genomic_DNA"/>
</dbReference>
<organism evidence="1">
    <name type="scientific">marine metagenome</name>
    <dbReference type="NCBI Taxonomy" id="408172"/>
    <lineage>
        <taxon>unclassified sequences</taxon>
        <taxon>metagenomes</taxon>
        <taxon>ecological metagenomes</taxon>
    </lineage>
</organism>
<protein>
    <submittedName>
        <fullName evidence="1">Uncharacterized protein</fullName>
    </submittedName>
</protein>
<accession>A0A382DX39</accession>
<proteinExistence type="predicted"/>
<feature type="non-terminal residue" evidence="1">
    <location>
        <position position="53"/>
    </location>
</feature>
<gene>
    <name evidence="1" type="ORF">METZ01_LOCUS195145</name>
</gene>
<name>A0A382DX39_9ZZZZ</name>
<evidence type="ECO:0000313" key="1">
    <source>
        <dbReference type="EMBL" id="SVB42291.1"/>
    </source>
</evidence>
<dbReference type="AlphaFoldDB" id="A0A382DX39"/>
<sequence>MKLVKQGAEVAKMFLLLSNPAGAIIKLAANEIIKAANDFKEIGVFYLFVNPND</sequence>
<reference evidence="1" key="1">
    <citation type="submission" date="2018-05" db="EMBL/GenBank/DDBJ databases">
        <authorList>
            <person name="Lanie J.A."/>
            <person name="Ng W.-L."/>
            <person name="Kazmierczak K.M."/>
            <person name="Andrzejewski T.M."/>
            <person name="Davidsen T.M."/>
            <person name="Wayne K.J."/>
            <person name="Tettelin H."/>
            <person name="Glass J.I."/>
            <person name="Rusch D."/>
            <person name="Podicherti R."/>
            <person name="Tsui H.-C.T."/>
            <person name="Winkler M.E."/>
        </authorList>
    </citation>
    <scope>NUCLEOTIDE SEQUENCE</scope>
</reference>